<dbReference type="InterPro" id="IPR020846">
    <property type="entry name" value="MFS_dom"/>
</dbReference>
<dbReference type="Pfam" id="PF07690">
    <property type="entry name" value="MFS_1"/>
    <property type="match status" value="1"/>
</dbReference>
<feature type="transmembrane region" description="Helical" evidence="7">
    <location>
        <begin position="35"/>
        <end position="60"/>
    </location>
</feature>
<feature type="region of interest" description="Disordered" evidence="6">
    <location>
        <begin position="474"/>
        <end position="553"/>
    </location>
</feature>
<dbReference type="PANTHER" id="PTHR23513:SF6">
    <property type="entry name" value="MAJOR FACILITATOR SUPERFAMILY ASSOCIATED DOMAIN-CONTAINING PROTEIN"/>
    <property type="match status" value="1"/>
</dbReference>
<feature type="compositionally biased region" description="Basic and acidic residues" evidence="6">
    <location>
        <begin position="1"/>
        <end position="13"/>
    </location>
</feature>
<evidence type="ECO:0000256" key="5">
    <source>
        <dbReference type="ARBA" id="ARBA00023136"/>
    </source>
</evidence>
<dbReference type="InterPro" id="IPR036259">
    <property type="entry name" value="MFS_trans_sf"/>
</dbReference>
<dbReference type="InterPro" id="IPR011701">
    <property type="entry name" value="MFS"/>
</dbReference>
<evidence type="ECO:0000256" key="4">
    <source>
        <dbReference type="ARBA" id="ARBA00022989"/>
    </source>
</evidence>
<feature type="transmembrane region" description="Helical" evidence="7">
    <location>
        <begin position="438"/>
        <end position="457"/>
    </location>
</feature>
<keyword evidence="10" id="KW-1185">Reference proteome</keyword>
<dbReference type="PROSITE" id="PS50850">
    <property type="entry name" value="MFS"/>
    <property type="match status" value="1"/>
</dbReference>
<feature type="compositionally biased region" description="Basic and acidic residues" evidence="6">
    <location>
        <begin position="534"/>
        <end position="553"/>
    </location>
</feature>
<feature type="transmembrane region" description="Helical" evidence="7">
    <location>
        <begin position="282"/>
        <end position="303"/>
    </location>
</feature>
<evidence type="ECO:0000259" key="8">
    <source>
        <dbReference type="PROSITE" id="PS50850"/>
    </source>
</evidence>
<sequence>MPDMKSRSRERGAAPHTAAAPDDSRRQRRGLGRQFWRLWSASTVSNLGQGASAIGFPWLASTLTDQAFLIALVAMANRLPWLLFSLPAGALADRLDRRLVMVWMTGVRALVVGAVALLVAVDAMTMPLLCACALTLGFSEVLFDNTSQVLLPSVVERRQLDSANGRLMATQIVADDFLARPLGGVLLALTLAAPFAFDAVTAVVAGVLLLTLRGTFRARSAGPPAPPVAAPPVAASTAAATPGGPGVAAVGTGEASKVGTSLWAETREGVRWLWGHTLLRRLAIALAISNMASQGAMVTYVLFAQEVLGLGPVGFALLSSVTGVGALVGGLLAGRVVQAIGRARSLSLLAVVQTLVFTITGVASNAYLVGSVMSLLGFVVVLWNVTTVSLRQTLIPDRLLGRVNSVYRLLGWGTIPLGAALGGLLVTLAEPHWGREAALRSPLLLTGLVLAVLAVYVRRRLTQRLIDASFAEAVGDDSDDTPDPVGGEDNRTEIRRGREDGREDDRDEHRRETRAETPEGRGEHRAGTPAEPRTPGEGHDASGGSREKDRKRR</sequence>
<evidence type="ECO:0000256" key="1">
    <source>
        <dbReference type="ARBA" id="ARBA00004651"/>
    </source>
</evidence>
<feature type="transmembrane region" description="Helical" evidence="7">
    <location>
        <begin position="185"/>
        <end position="210"/>
    </location>
</feature>
<dbReference type="GO" id="GO:0005886">
    <property type="term" value="C:plasma membrane"/>
    <property type="evidence" value="ECO:0007669"/>
    <property type="project" value="UniProtKB-SubCell"/>
</dbReference>
<protein>
    <submittedName>
        <fullName evidence="9">MFS transporter</fullName>
    </submittedName>
</protein>
<evidence type="ECO:0000256" key="3">
    <source>
        <dbReference type="ARBA" id="ARBA00022692"/>
    </source>
</evidence>
<feature type="transmembrane region" description="Helical" evidence="7">
    <location>
        <begin position="66"/>
        <end position="88"/>
    </location>
</feature>
<dbReference type="Proteomes" id="UP000278673">
    <property type="component" value="Unassembled WGS sequence"/>
</dbReference>
<feature type="transmembrane region" description="Helical" evidence="7">
    <location>
        <begin position="406"/>
        <end position="426"/>
    </location>
</feature>
<dbReference type="Gene3D" id="1.20.1250.20">
    <property type="entry name" value="MFS general substrate transporter like domains"/>
    <property type="match status" value="1"/>
</dbReference>
<name>A0A3M2MAJ5_9ACTN</name>
<dbReference type="SUPFAM" id="SSF103473">
    <property type="entry name" value="MFS general substrate transporter"/>
    <property type="match status" value="1"/>
</dbReference>
<keyword evidence="3 7" id="KW-0812">Transmembrane</keyword>
<gene>
    <name evidence="9" type="ORF">EBN88_02580</name>
</gene>
<evidence type="ECO:0000256" key="7">
    <source>
        <dbReference type="SAM" id="Phobius"/>
    </source>
</evidence>
<feature type="domain" description="Major facilitator superfamily (MFS) profile" evidence="8">
    <location>
        <begin position="34"/>
        <end position="465"/>
    </location>
</feature>
<organism evidence="9 10">
    <name type="scientific">Streptomyces triticirhizae</name>
    <dbReference type="NCBI Taxonomy" id="2483353"/>
    <lineage>
        <taxon>Bacteria</taxon>
        <taxon>Bacillati</taxon>
        <taxon>Actinomycetota</taxon>
        <taxon>Actinomycetes</taxon>
        <taxon>Kitasatosporales</taxon>
        <taxon>Streptomycetaceae</taxon>
        <taxon>Streptomyces</taxon>
    </lineage>
</organism>
<comment type="subcellular location">
    <subcellularLocation>
        <location evidence="1">Cell membrane</location>
        <topology evidence="1">Multi-pass membrane protein</topology>
    </subcellularLocation>
</comment>
<dbReference type="PANTHER" id="PTHR23513">
    <property type="entry name" value="INTEGRAL MEMBRANE EFFLUX PROTEIN-RELATED"/>
    <property type="match status" value="1"/>
</dbReference>
<dbReference type="GO" id="GO:0022857">
    <property type="term" value="F:transmembrane transporter activity"/>
    <property type="evidence" value="ECO:0007669"/>
    <property type="project" value="InterPro"/>
</dbReference>
<dbReference type="CDD" id="cd06173">
    <property type="entry name" value="MFS_MefA_like"/>
    <property type="match status" value="1"/>
</dbReference>
<feature type="transmembrane region" description="Helical" evidence="7">
    <location>
        <begin position="100"/>
        <end position="121"/>
    </location>
</feature>
<reference evidence="9 10" key="1">
    <citation type="submission" date="2018-10" db="EMBL/GenBank/DDBJ databases">
        <title>Isolation, diversity and antifungal activity of actinobacteria from wheat.</title>
        <authorList>
            <person name="Han C."/>
        </authorList>
    </citation>
    <scope>NUCLEOTIDE SEQUENCE [LARGE SCALE GENOMIC DNA]</scope>
    <source>
        <strain evidence="9 10">NEAU-YY642</strain>
    </source>
</reference>
<feature type="region of interest" description="Disordered" evidence="6">
    <location>
        <begin position="1"/>
        <end position="27"/>
    </location>
</feature>
<feature type="compositionally biased region" description="Basic and acidic residues" evidence="6">
    <location>
        <begin position="488"/>
        <end position="526"/>
    </location>
</feature>
<evidence type="ECO:0000256" key="6">
    <source>
        <dbReference type="SAM" id="MobiDB-lite"/>
    </source>
</evidence>
<feature type="transmembrane region" description="Helical" evidence="7">
    <location>
        <begin position="315"/>
        <end position="334"/>
    </location>
</feature>
<comment type="caution">
    <text evidence="9">The sequence shown here is derived from an EMBL/GenBank/DDBJ whole genome shotgun (WGS) entry which is preliminary data.</text>
</comment>
<evidence type="ECO:0000256" key="2">
    <source>
        <dbReference type="ARBA" id="ARBA00022475"/>
    </source>
</evidence>
<keyword evidence="2" id="KW-1003">Cell membrane</keyword>
<accession>A0A3M2MAJ5</accession>
<keyword evidence="5 7" id="KW-0472">Membrane</keyword>
<dbReference type="EMBL" id="RFFJ01000006">
    <property type="protein sequence ID" value="RMI45625.1"/>
    <property type="molecule type" value="Genomic_DNA"/>
</dbReference>
<feature type="transmembrane region" description="Helical" evidence="7">
    <location>
        <begin position="346"/>
        <end position="369"/>
    </location>
</feature>
<evidence type="ECO:0000313" key="9">
    <source>
        <dbReference type="EMBL" id="RMI45625.1"/>
    </source>
</evidence>
<proteinExistence type="predicted"/>
<keyword evidence="4 7" id="KW-1133">Transmembrane helix</keyword>
<dbReference type="AlphaFoldDB" id="A0A3M2MAJ5"/>
<evidence type="ECO:0000313" key="10">
    <source>
        <dbReference type="Proteomes" id="UP000278673"/>
    </source>
</evidence>